<dbReference type="UniPathway" id="UPA00164"/>
<dbReference type="GO" id="GO:0005978">
    <property type="term" value="P:glycogen biosynthetic process"/>
    <property type="evidence" value="ECO:0007669"/>
    <property type="project" value="UniProtKB-UniPathway"/>
</dbReference>
<name>A0A3B0RCI6_9ZZZZ</name>
<reference evidence="11" key="1">
    <citation type="submission" date="2018-06" db="EMBL/GenBank/DDBJ databases">
        <authorList>
            <person name="Zhirakovskaya E."/>
        </authorList>
    </citation>
    <scope>NUCLEOTIDE SEQUENCE</scope>
</reference>
<keyword evidence="7 11" id="KW-0808">Transferase</keyword>
<keyword evidence="8" id="KW-0320">Glycogen biosynthesis</keyword>
<accession>A0A3B0RCI6</accession>
<dbReference type="Gene3D" id="2.60.40.1180">
    <property type="entry name" value="Golgi alpha-mannosidase II"/>
    <property type="match status" value="1"/>
</dbReference>
<evidence type="ECO:0000256" key="6">
    <source>
        <dbReference type="ARBA" id="ARBA00022676"/>
    </source>
</evidence>
<dbReference type="NCBIfam" id="TIGR01515">
    <property type="entry name" value="branching_enzym"/>
    <property type="match status" value="1"/>
</dbReference>
<dbReference type="GO" id="GO:0043169">
    <property type="term" value="F:cation binding"/>
    <property type="evidence" value="ECO:0007669"/>
    <property type="project" value="InterPro"/>
</dbReference>
<dbReference type="Pfam" id="PF02922">
    <property type="entry name" value="CBM_48"/>
    <property type="match status" value="1"/>
</dbReference>
<evidence type="ECO:0000256" key="4">
    <source>
        <dbReference type="ARBA" id="ARBA00012541"/>
    </source>
</evidence>
<dbReference type="InterPro" id="IPR006048">
    <property type="entry name" value="A-amylase/branching_C"/>
</dbReference>
<dbReference type="FunFam" id="3.20.20.80:FF:000003">
    <property type="entry name" value="1,4-alpha-glucan branching enzyme GlgB"/>
    <property type="match status" value="1"/>
</dbReference>
<dbReference type="Gene3D" id="2.60.40.10">
    <property type="entry name" value="Immunoglobulins"/>
    <property type="match status" value="1"/>
</dbReference>
<dbReference type="GO" id="GO:0003844">
    <property type="term" value="F:1,4-alpha-glucan branching enzyme activity"/>
    <property type="evidence" value="ECO:0007669"/>
    <property type="project" value="UniProtKB-EC"/>
</dbReference>
<comment type="similarity">
    <text evidence="3">Belongs to the glycosyl hydrolase 13 family. GlgB subfamily.</text>
</comment>
<dbReference type="Gene3D" id="3.20.20.80">
    <property type="entry name" value="Glycosidases"/>
    <property type="match status" value="1"/>
</dbReference>
<evidence type="ECO:0000256" key="7">
    <source>
        <dbReference type="ARBA" id="ARBA00022679"/>
    </source>
</evidence>
<dbReference type="GO" id="GO:0005829">
    <property type="term" value="C:cytosol"/>
    <property type="evidence" value="ECO:0007669"/>
    <property type="project" value="TreeGrafter"/>
</dbReference>
<evidence type="ECO:0000313" key="11">
    <source>
        <dbReference type="EMBL" id="VAV89671.1"/>
    </source>
</evidence>
<protein>
    <recommendedName>
        <fullName evidence="4">1,4-alpha-glucan branching enzyme</fullName>
        <ecNumber evidence="4">2.4.1.18</ecNumber>
    </recommendedName>
</protein>
<dbReference type="SMART" id="SM00642">
    <property type="entry name" value="Aamy"/>
    <property type="match status" value="1"/>
</dbReference>
<gene>
    <name evidence="11" type="ORF">MNBD_ACTINO01-1738</name>
</gene>
<evidence type="ECO:0000256" key="1">
    <source>
        <dbReference type="ARBA" id="ARBA00000826"/>
    </source>
</evidence>
<evidence type="ECO:0000256" key="2">
    <source>
        <dbReference type="ARBA" id="ARBA00004964"/>
    </source>
</evidence>
<dbReference type="FunFam" id="2.60.40.1180:FF:000002">
    <property type="entry name" value="1,4-alpha-glucan branching enzyme GlgB"/>
    <property type="match status" value="1"/>
</dbReference>
<dbReference type="HAMAP" id="MF_00685">
    <property type="entry name" value="GlgB"/>
    <property type="match status" value="1"/>
</dbReference>
<dbReference type="InterPro" id="IPR006407">
    <property type="entry name" value="GlgB"/>
</dbReference>
<evidence type="ECO:0000256" key="9">
    <source>
        <dbReference type="ARBA" id="ARBA00023277"/>
    </source>
</evidence>
<dbReference type="Pfam" id="PF02806">
    <property type="entry name" value="Alpha-amylase_C"/>
    <property type="match status" value="1"/>
</dbReference>
<dbReference type="NCBIfam" id="NF003811">
    <property type="entry name" value="PRK05402.1"/>
    <property type="match status" value="1"/>
</dbReference>
<feature type="domain" description="Glycosyl hydrolase family 13 catalytic" evidence="10">
    <location>
        <begin position="159"/>
        <end position="532"/>
    </location>
</feature>
<dbReference type="EMBL" id="UOEI01000022">
    <property type="protein sequence ID" value="VAV89671.1"/>
    <property type="molecule type" value="Genomic_DNA"/>
</dbReference>
<evidence type="ECO:0000256" key="8">
    <source>
        <dbReference type="ARBA" id="ARBA00023056"/>
    </source>
</evidence>
<dbReference type="InterPro" id="IPR013780">
    <property type="entry name" value="Glyco_hydro_b"/>
</dbReference>
<dbReference type="PANTHER" id="PTHR43651">
    <property type="entry name" value="1,4-ALPHA-GLUCAN-BRANCHING ENZYME"/>
    <property type="match status" value="1"/>
</dbReference>
<dbReference type="InterPro" id="IPR006047">
    <property type="entry name" value="GH13_cat_dom"/>
</dbReference>
<evidence type="ECO:0000259" key="10">
    <source>
        <dbReference type="SMART" id="SM00642"/>
    </source>
</evidence>
<dbReference type="PANTHER" id="PTHR43651:SF3">
    <property type="entry name" value="1,4-ALPHA-GLUCAN-BRANCHING ENZYME"/>
    <property type="match status" value="1"/>
</dbReference>
<dbReference type="InterPro" id="IPR013783">
    <property type="entry name" value="Ig-like_fold"/>
</dbReference>
<dbReference type="InterPro" id="IPR037439">
    <property type="entry name" value="Branching_enzy"/>
</dbReference>
<keyword evidence="6 11" id="KW-0328">Glycosyltransferase</keyword>
<comment type="catalytic activity">
    <reaction evidence="1">
        <text>Transfers a segment of a (1-&gt;4)-alpha-D-glucan chain to a primary hydroxy group in a similar glucan chain.</text>
        <dbReference type="EC" id="2.4.1.18"/>
    </reaction>
</comment>
<dbReference type="EC" id="2.4.1.18" evidence="4"/>
<sequence length="635" mass="71060">MWSGCDGYVVRMQGEPRPLNAQDRWGFNEGTHSTLYEVLGAHLEPGGTTFRVWAPAASRVCVIGDFTGWSEPVDLVGDPSGVWSGFVAGAGHGDVYKYRITGPDGGEPFDKADPVAFKAEEPPRTGSVIWDTSYAWGDGDWMREREARNALDAPISIYEMHLGSWRYEPGGYRAIARQLVEYIVEVGFTHVEILPVMEHPFYGSWGYQCTGYFAPTSRYGDPEDFMFLVDQLHQAGIGVILDWVPSHFPSDLHGLGLFDGTHLYEHGDPREGYHPDWDSLIFNYGRNEVGSFLLSSAMYWLGIYHADGIRVDAVASMLYRDYSRKEGEWVRNKFGGRENLEAISFLQMLNRTVFGAHPGIAMFAEESTAFPSVTAPVDVGGLGFSEKWDMGWMNDTLTYIEHDPIHRSHHHSELSFRMMYAFSENFTLPLSHDEVVHGKGSLFSKQPGDRWQKFAGLRLLFGYQWAQTGKKLVFMGSEFGVEDEWNHEGELDWGLLAHEEHRGILDWITDLNGFLRSNPALYDLDNEPAGFRWVVGDDAKNSVYVFLRFSGEGDPVLFVANFTPVVHENYRVGVPIAGVWHEGLNSDDTAYGGSGVVNRSVTTDETSTHGYDNSLELTIPPLAAMFLSPAASPPP</sequence>
<dbReference type="InterPro" id="IPR044143">
    <property type="entry name" value="GlgB_N_E_set_prok"/>
</dbReference>
<dbReference type="NCBIfam" id="NF008967">
    <property type="entry name" value="PRK12313.1"/>
    <property type="match status" value="1"/>
</dbReference>
<evidence type="ECO:0000256" key="5">
    <source>
        <dbReference type="ARBA" id="ARBA00022600"/>
    </source>
</evidence>
<dbReference type="CDD" id="cd02855">
    <property type="entry name" value="E_set_GBE_prok_N"/>
    <property type="match status" value="1"/>
</dbReference>
<dbReference type="CDD" id="cd11322">
    <property type="entry name" value="AmyAc_Glg_BE"/>
    <property type="match status" value="1"/>
</dbReference>
<keyword evidence="9" id="KW-0119">Carbohydrate metabolism</keyword>
<proteinExistence type="inferred from homology"/>
<dbReference type="GO" id="GO:0004553">
    <property type="term" value="F:hydrolase activity, hydrolyzing O-glycosyl compounds"/>
    <property type="evidence" value="ECO:0007669"/>
    <property type="project" value="InterPro"/>
</dbReference>
<dbReference type="InterPro" id="IPR004193">
    <property type="entry name" value="Glyco_hydro_13_N"/>
</dbReference>
<organism evidence="11">
    <name type="scientific">hydrothermal vent metagenome</name>
    <dbReference type="NCBI Taxonomy" id="652676"/>
    <lineage>
        <taxon>unclassified sequences</taxon>
        <taxon>metagenomes</taxon>
        <taxon>ecological metagenomes</taxon>
    </lineage>
</organism>
<dbReference type="AlphaFoldDB" id="A0A3B0RCI6"/>
<dbReference type="Pfam" id="PF00128">
    <property type="entry name" value="Alpha-amylase"/>
    <property type="match status" value="1"/>
</dbReference>
<evidence type="ECO:0000256" key="3">
    <source>
        <dbReference type="ARBA" id="ARBA00009000"/>
    </source>
</evidence>
<dbReference type="InterPro" id="IPR017853">
    <property type="entry name" value="GH"/>
</dbReference>
<comment type="pathway">
    <text evidence="2">Glycan biosynthesis; glycogen biosynthesis.</text>
</comment>
<keyword evidence="5" id="KW-0321">Glycogen metabolism</keyword>
<dbReference type="SUPFAM" id="SSF51445">
    <property type="entry name" value="(Trans)glycosidases"/>
    <property type="match status" value="1"/>
</dbReference>
<dbReference type="PIRSF" id="PIRSF000463">
    <property type="entry name" value="GlgB"/>
    <property type="match status" value="1"/>
</dbReference>
<dbReference type="SUPFAM" id="SSF51011">
    <property type="entry name" value="Glycosyl hydrolase domain"/>
    <property type="match status" value="1"/>
</dbReference>